<dbReference type="EMBL" id="JXRR01000001">
    <property type="protein sequence ID" value="KIL52753.1"/>
    <property type="molecule type" value="Genomic_DNA"/>
</dbReference>
<dbReference type="AlphaFoldDB" id="A0A0C2W9M7"/>
<organism evidence="1 2">
    <name type="scientific">Jeotgalibacillus campisalis</name>
    <dbReference type="NCBI Taxonomy" id="220754"/>
    <lineage>
        <taxon>Bacteria</taxon>
        <taxon>Bacillati</taxon>
        <taxon>Bacillota</taxon>
        <taxon>Bacilli</taxon>
        <taxon>Bacillales</taxon>
        <taxon>Caryophanaceae</taxon>
        <taxon>Jeotgalibacillus</taxon>
    </lineage>
</organism>
<protein>
    <recommendedName>
        <fullName evidence="3">Sporulation histidine kinase inhibitor Sda</fullName>
    </recommendedName>
</protein>
<evidence type="ECO:0000313" key="1">
    <source>
        <dbReference type="EMBL" id="KIL52753.1"/>
    </source>
</evidence>
<sequence length="61" mass="7288">MGEYKKKILIMRWVILKSLQELSDEKLIESFEMAKQKELSNDFIRLLECEMKIRGILQLVS</sequence>
<reference evidence="1 2" key="1">
    <citation type="submission" date="2015-01" db="EMBL/GenBank/DDBJ databases">
        <title>Jeotgalibacillus campisalis genome sequencing.</title>
        <authorList>
            <person name="Goh K.M."/>
            <person name="Chan K.-G."/>
            <person name="Yaakop A.S."/>
            <person name="Ee R."/>
            <person name="Gan H.M."/>
            <person name="Chan C.S."/>
        </authorList>
    </citation>
    <scope>NUCLEOTIDE SEQUENCE [LARGE SCALE GENOMIC DNA]</scope>
    <source>
        <strain evidence="1 2">SF-57</strain>
    </source>
</reference>
<keyword evidence="2" id="KW-1185">Reference proteome</keyword>
<name>A0A0C2W9M7_9BACL</name>
<dbReference type="Pfam" id="PF08970">
    <property type="entry name" value="Sda"/>
    <property type="match status" value="1"/>
</dbReference>
<dbReference type="PATRIC" id="fig|220754.4.peg.83"/>
<comment type="caution">
    <text evidence="1">The sequence shown here is derived from an EMBL/GenBank/DDBJ whole genome shotgun (WGS) entry which is preliminary data.</text>
</comment>
<evidence type="ECO:0008006" key="3">
    <source>
        <dbReference type="Google" id="ProtNLM"/>
    </source>
</evidence>
<dbReference type="SUPFAM" id="SSF100985">
    <property type="entry name" value="Sporulation inhibitor Sda"/>
    <property type="match status" value="1"/>
</dbReference>
<accession>A0A0C2W9M7</accession>
<dbReference type="InterPro" id="IPR015064">
    <property type="entry name" value="Sda"/>
</dbReference>
<dbReference type="Gene3D" id="1.10.287.1100">
    <property type="entry name" value="Sporulation inhibitor A"/>
    <property type="match status" value="1"/>
</dbReference>
<dbReference type="InterPro" id="IPR036916">
    <property type="entry name" value="Sda_sf"/>
</dbReference>
<evidence type="ECO:0000313" key="2">
    <source>
        <dbReference type="Proteomes" id="UP000031972"/>
    </source>
</evidence>
<dbReference type="OrthoDB" id="2456304at2"/>
<dbReference type="Proteomes" id="UP000031972">
    <property type="component" value="Unassembled WGS sequence"/>
</dbReference>
<proteinExistence type="predicted"/>
<gene>
    <name evidence="1" type="ORF">KR50_00820</name>
</gene>